<gene>
    <name evidence="5" type="ORF">NEMVEDRAFT_v1g232516</name>
</gene>
<dbReference type="EMBL" id="DS469559">
    <property type="protein sequence ID" value="EDO42961.1"/>
    <property type="molecule type" value="Genomic_DNA"/>
</dbReference>
<reference evidence="5 6" key="1">
    <citation type="journal article" date="2007" name="Science">
        <title>Sea anemone genome reveals ancestral eumetazoan gene repertoire and genomic organization.</title>
        <authorList>
            <person name="Putnam N.H."/>
            <person name="Srivastava M."/>
            <person name="Hellsten U."/>
            <person name="Dirks B."/>
            <person name="Chapman J."/>
            <person name="Salamov A."/>
            <person name="Terry A."/>
            <person name="Shapiro H."/>
            <person name="Lindquist E."/>
            <person name="Kapitonov V.V."/>
            <person name="Jurka J."/>
            <person name="Genikhovich G."/>
            <person name="Grigoriev I.V."/>
            <person name="Lucas S.M."/>
            <person name="Steele R.E."/>
            <person name="Finnerty J.R."/>
            <person name="Technau U."/>
            <person name="Martindale M.Q."/>
            <person name="Rokhsar D.S."/>
        </authorList>
    </citation>
    <scope>NUCLEOTIDE SEQUENCE [LARGE SCALE GENOMIC DNA]</scope>
    <source>
        <strain evidence="6">CH2 X CH6</strain>
    </source>
</reference>
<dbReference type="InParanoid" id="A7S059"/>
<dbReference type="PhylomeDB" id="A7S059"/>
<evidence type="ECO:0000256" key="2">
    <source>
        <dbReference type="ARBA" id="ARBA00022801"/>
    </source>
</evidence>
<name>A7S059_NEMVE</name>
<proteinExistence type="inferred from homology"/>
<keyword evidence="6" id="KW-1185">Reference proteome</keyword>
<sequence>MYPHTELKFLFRDGISSRRHHLLTEEIRWLNADIFCLQELDDWYYNGIIDKFMDSLGYSGVYMKKADPKLDGLAIFYRRSKFKKAKTDMVLLSDCIDKLTGDKKMTGYKTGHVLLMVALESLEDGSILAIGNTHSLCHLGKHVITTTAQILCAAQAMLKFVQSLQSTTDDRVPYVLCGDFNIEPQYPIYNLLEEGTLNKDTLRQLDYIVPDPTFTVEDKLCKEEEKLLSLIEEHLTSSPLKVKSAYNRVLDKESGYTSYCLGQGSVLDYIWLSADIEPVSVLEVPKPDSINPHGAIPSNTYPSDHFSLKAELDKESGYTSYCLGQGSVLDYIWLSADIEPVSVLEVPKPDSINPHGAIPSNTYPSDHFSLKAELVY</sequence>
<dbReference type="eggNOG" id="KOG0620">
    <property type="taxonomic scope" value="Eukaryota"/>
</dbReference>
<dbReference type="InterPro" id="IPR005135">
    <property type="entry name" value="Endo/exonuclease/phosphatase"/>
</dbReference>
<dbReference type="GO" id="GO:0000175">
    <property type="term" value="F:3'-5'-RNA exonuclease activity"/>
    <property type="evidence" value="ECO:0000318"/>
    <property type="project" value="GO_Central"/>
</dbReference>
<dbReference type="Gene3D" id="3.60.10.10">
    <property type="entry name" value="Endonuclease/exonuclease/phosphatase"/>
    <property type="match status" value="1"/>
</dbReference>
<evidence type="ECO:0000256" key="3">
    <source>
        <dbReference type="ARBA" id="ARBA00023807"/>
    </source>
</evidence>
<dbReference type="HOGENOM" id="CLU_736318_0_0_1"/>
<comment type="similarity">
    <text evidence="1">Belongs to the CCR4/nocturin family.</text>
</comment>
<evidence type="ECO:0000256" key="1">
    <source>
        <dbReference type="ARBA" id="ARBA00010774"/>
    </source>
</evidence>
<dbReference type="PANTHER" id="PTHR12121:SF45">
    <property type="entry name" value="NOCTURNIN"/>
    <property type="match status" value="1"/>
</dbReference>
<evidence type="ECO:0000313" key="5">
    <source>
        <dbReference type="EMBL" id="EDO42961.1"/>
    </source>
</evidence>
<dbReference type="Gene3D" id="4.10.60.20">
    <property type="match status" value="1"/>
</dbReference>
<feature type="domain" description="Endonuclease/exonuclease/phosphatase" evidence="4">
    <location>
        <begin position="19"/>
        <end position="218"/>
    </location>
</feature>
<accession>A7S059</accession>
<evidence type="ECO:0000259" key="4">
    <source>
        <dbReference type="Pfam" id="PF03372"/>
    </source>
</evidence>
<dbReference type="AlphaFoldDB" id="A7S059"/>
<dbReference type="InterPro" id="IPR050410">
    <property type="entry name" value="CCR4/nocturin_mRNA_transcr"/>
</dbReference>
<dbReference type="SUPFAM" id="SSF56219">
    <property type="entry name" value="DNase I-like"/>
    <property type="match status" value="1"/>
</dbReference>
<protein>
    <recommendedName>
        <fullName evidence="3">Nocturnin</fullName>
    </recommendedName>
</protein>
<dbReference type="PANTHER" id="PTHR12121">
    <property type="entry name" value="CARBON CATABOLITE REPRESSOR PROTEIN 4"/>
    <property type="match status" value="1"/>
</dbReference>
<dbReference type="OMA" id="NDCWTVE"/>
<organism evidence="5 6">
    <name type="scientific">Nematostella vectensis</name>
    <name type="common">Starlet sea anemone</name>
    <dbReference type="NCBI Taxonomy" id="45351"/>
    <lineage>
        <taxon>Eukaryota</taxon>
        <taxon>Metazoa</taxon>
        <taxon>Cnidaria</taxon>
        <taxon>Anthozoa</taxon>
        <taxon>Hexacorallia</taxon>
        <taxon>Actiniaria</taxon>
        <taxon>Edwardsiidae</taxon>
        <taxon>Nematostella</taxon>
    </lineage>
</organism>
<dbReference type="GO" id="GO:0006139">
    <property type="term" value="P:nucleobase-containing compound metabolic process"/>
    <property type="evidence" value="ECO:0007669"/>
    <property type="project" value="UniProtKB-ARBA"/>
</dbReference>
<dbReference type="InterPro" id="IPR036691">
    <property type="entry name" value="Endo/exonu/phosph_ase_sf"/>
</dbReference>
<dbReference type="Proteomes" id="UP000001593">
    <property type="component" value="Unassembled WGS sequence"/>
</dbReference>
<evidence type="ECO:0000313" key="6">
    <source>
        <dbReference type="Proteomes" id="UP000001593"/>
    </source>
</evidence>
<keyword evidence="2" id="KW-0378">Hydrolase</keyword>
<dbReference type="STRING" id="45351.A7S059"/>
<dbReference type="Pfam" id="PF03372">
    <property type="entry name" value="Exo_endo_phos"/>
    <property type="match status" value="1"/>
</dbReference>